<gene>
    <name evidence="8" type="ORF">AWB78_05671</name>
</gene>
<dbReference type="PANTHER" id="PTHR43791:SF36">
    <property type="entry name" value="TRANSPORTER, PUTATIVE (AFU_ORTHOLOGUE AFUA_6G08340)-RELATED"/>
    <property type="match status" value="1"/>
</dbReference>
<evidence type="ECO:0000256" key="4">
    <source>
        <dbReference type="ARBA" id="ARBA00022989"/>
    </source>
</evidence>
<name>A0A158DUZ5_9BURK</name>
<dbReference type="Proteomes" id="UP000071859">
    <property type="component" value="Unassembled WGS sequence"/>
</dbReference>
<feature type="transmembrane region" description="Helical" evidence="6">
    <location>
        <begin position="253"/>
        <end position="274"/>
    </location>
</feature>
<keyword evidence="9" id="KW-1185">Reference proteome</keyword>
<evidence type="ECO:0000256" key="1">
    <source>
        <dbReference type="ARBA" id="ARBA00004141"/>
    </source>
</evidence>
<dbReference type="SUPFAM" id="SSF103473">
    <property type="entry name" value="MFS general substrate transporter"/>
    <property type="match status" value="1"/>
</dbReference>
<dbReference type="RefSeq" id="WP_062609303.1">
    <property type="nucleotide sequence ID" value="NZ_FCOX02000037.1"/>
</dbReference>
<dbReference type="OrthoDB" id="5441967at2"/>
<dbReference type="PANTHER" id="PTHR43791">
    <property type="entry name" value="PERMEASE-RELATED"/>
    <property type="match status" value="1"/>
</dbReference>
<comment type="caution">
    <text evidence="8">The sequence shown here is derived from an EMBL/GenBank/DDBJ whole genome shotgun (WGS) entry which is preliminary data.</text>
</comment>
<feature type="transmembrane region" description="Helical" evidence="6">
    <location>
        <begin position="151"/>
        <end position="174"/>
    </location>
</feature>
<feature type="transmembrane region" description="Helical" evidence="6">
    <location>
        <begin position="409"/>
        <end position="431"/>
    </location>
</feature>
<proteinExistence type="predicted"/>
<dbReference type="InterPro" id="IPR011701">
    <property type="entry name" value="MFS"/>
</dbReference>
<feature type="transmembrane region" description="Helical" evidence="6">
    <location>
        <begin position="286"/>
        <end position="305"/>
    </location>
</feature>
<keyword evidence="4 6" id="KW-1133">Transmembrane helix</keyword>
<protein>
    <submittedName>
        <fullName evidence="8">Major facilitator transporter</fullName>
    </submittedName>
</protein>
<feature type="transmembrane region" description="Helical" evidence="6">
    <location>
        <begin position="117"/>
        <end position="139"/>
    </location>
</feature>
<evidence type="ECO:0000256" key="6">
    <source>
        <dbReference type="SAM" id="Phobius"/>
    </source>
</evidence>
<dbReference type="FunFam" id="1.20.1250.20:FF:000018">
    <property type="entry name" value="MFS transporter permease"/>
    <property type="match status" value="1"/>
</dbReference>
<evidence type="ECO:0000313" key="9">
    <source>
        <dbReference type="Proteomes" id="UP000071859"/>
    </source>
</evidence>
<organism evidence="8 9">
    <name type="scientific">Caballeronia calidae</name>
    <dbReference type="NCBI Taxonomy" id="1777139"/>
    <lineage>
        <taxon>Bacteria</taxon>
        <taxon>Pseudomonadati</taxon>
        <taxon>Pseudomonadota</taxon>
        <taxon>Betaproteobacteria</taxon>
        <taxon>Burkholderiales</taxon>
        <taxon>Burkholderiaceae</taxon>
        <taxon>Caballeronia</taxon>
    </lineage>
</organism>
<evidence type="ECO:0000313" key="8">
    <source>
        <dbReference type="EMBL" id="SAK98469.1"/>
    </source>
</evidence>
<evidence type="ECO:0000256" key="2">
    <source>
        <dbReference type="ARBA" id="ARBA00022448"/>
    </source>
</evidence>
<dbReference type="InterPro" id="IPR036259">
    <property type="entry name" value="MFS_trans_sf"/>
</dbReference>
<comment type="subcellular location">
    <subcellularLocation>
        <location evidence="1">Membrane</location>
        <topology evidence="1">Multi-pass membrane protein</topology>
    </subcellularLocation>
</comment>
<dbReference type="GO" id="GO:0022857">
    <property type="term" value="F:transmembrane transporter activity"/>
    <property type="evidence" value="ECO:0007669"/>
    <property type="project" value="InterPro"/>
</dbReference>
<dbReference type="EMBL" id="FCOX02000037">
    <property type="protein sequence ID" value="SAK98469.1"/>
    <property type="molecule type" value="Genomic_DNA"/>
</dbReference>
<dbReference type="Pfam" id="PF07690">
    <property type="entry name" value="MFS_1"/>
    <property type="match status" value="1"/>
</dbReference>
<feature type="transmembrane region" description="Helical" evidence="6">
    <location>
        <begin position="342"/>
        <end position="362"/>
    </location>
</feature>
<feature type="transmembrane region" description="Helical" evidence="6">
    <location>
        <begin position="93"/>
        <end position="111"/>
    </location>
</feature>
<dbReference type="GO" id="GO:0016020">
    <property type="term" value="C:membrane"/>
    <property type="evidence" value="ECO:0007669"/>
    <property type="project" value="UniProtKB-SubCell"/>
</dbReference>
<feature type="domain" description="Major facilitator superfamily (MFS) profile" evidence="7">
    <location>
        <begin position="27"/>
        <end position="435"/>
    </location>
</feature>
<reference evidence="8" key="1">
    <citation type="submission" date="2016-01" db="EMBL/GenBank/DDBJ databases">
        <authorList>
            <person name="Peeters C."/>
        </authorList>
    </citation>
    <scope>NUCLEOTIDE SEQUENCE</scope>
    <source>
        <strain evidence="8">LMG 29321</strain>
    </source>
</reference>
<sequence>MHGPNEHNHVLTGDAELQTIKKVTWRILPLVILCYFFAYLDRTNVGVGALQMNKDIGLTASMFGFGSGLFFIMYFTMEVPSNLFMFRYGVRRWLARIMFTWGLVAGGMAFVKGPIGFYAMRALLGAAKAGFYPAIVYYFAQWFPAEYRARVLGYLNVAGPLTFLIGAPISGALLNVSGLGLHGWQWMFIIEAIPAIILAVVVLKYLPDNPGTSTWLKGNEATWLSEKLAQEAADIHEHVRDYTVVQALLSPPVLVLGFFMFNVVITVYSVGFFLPQIVSSFGLSSFHTGVVSALPYIAGCIGMLLVGWRSDVTRERYFHVAIPMFVAAVGLALAAMSSDLTIKIIAFGLVSFGSYGCVPAFWSLPSTFMSGKAMAGGIAVINSIGALGGFAGLWIMGFLKDATGSFSGGLYFLAGMDGLAVLAILLVRLLLSRQRKKDSRAYDKECPSP</sequence>
<accession>A0A158DUZ5</accession>
<keyword evidence="2" id="KW-0813">Transport</keyword>
<dbReference type="Gene3D" id="1.20.1250.20">
    <property type="entry name" value="MFS general substrate transporter like domains"/>
    <property type="match status" value="2"/>
</dbReference>
<dbReference type="AlphaFoldDB" id="A0A158DUZ5"/>
<feature type="transmembrane region" description="Helical" evidence="6">
    <location>
        <begin position="186"/>
        <end position="206"/>
    </location>
</feature>
<dbReference type="CDD" id="cd17319">
    <property type="entry name" value="MFS_ExuT_GudP_like"/>
    <property type="match status" value="1"/>
</dbReference>
<feature type="transmembrane region" description="Helical" evidence="6">
    <location>
        <begin position="317"/>
        <end position="336"/>
    </location>
</feature>
<evidence type="ECO:0000256" key="5">
    <source>
        <dbReference type="ARBA" id="ARBA00023136"/>
    </source>
</evidence>
<feature type="transmembrane region" description="Helical" evidence="6">
    <location>
        <begin position="23"/>
        <end position="40"/>
    </location>
</feature>
<evidence type="ECO:0000256" key="3">
    <source>
        <dbReference type="ARBA" id="ARBA00022692"/>
    </source>
</evidence>
<feature type="transmembrane region" description="Helical" evidence="6">
    <location>
        <begin position="374"/>
        <end position="397"/>
    </location>
</feature>
<dbReference type="InterPro" id="IPR020846">
    <property type="entry name" value="MFS_dom"/>
</dbReference>
<keyword evidence="3 6" id="KW-0812">Transmembrane</keyword>
<evidence type="ECO:0000259" key="7">
    <source>
        <dbReference type="PROSITE" id="PS50850"/>
    </source>
</evidence>
<feature type="transmembrane region" description="Helical" evidence="6">
    <location>
        <begin position="60"/>
        <end position="81"/>
    </location>
</feature>
<dbReference type="PROSITE" id="PS50850">
    <property type="entry name" value="MFS"/>
    <property type="match status" value="1"/>
</dbReference>
<keyword evidence="5 6" id="KW-0472">Membrane</keyword>